<dbReference type="SMART" id="SM01224">
    <property type="entry name" value="G_gamma"/>
    <property type="match status" value="1"/>
</dbReference>
<dbReference type="Proteomes" id="UP001408789">
    <property type="component" value="Unassembled WGS sequence"/>
</dbReference>
<protein>
    <recommendedName>
        <fullName evidence="2">G protein gamma domain-containing protein</fullName>
    </recommendedName>
</protein>
<name>A0AAP0CE29_9ASTR</name>
<feature type="region of interest" description="Disordered" evidence="1">
    <location>
        <begin position="1"/>
        <end position="20"/>
    </location>
</feature>
<dbReference type="AlphaFoldDB" id="A0AAP0CE29"/>
<dbReference type="PANTHER" id="PTHR32378:SF10">
    <property type="entry name" value="GUANINE NUCLEOTIDE-BINDING PROTEIN SUBUNIT GAMMA 3"/>
    <property type="match status" value="1"/>
</dbReference>
<gene>
    <name evidence="3" type="ORF">SSX86_025839</name>
</gene>
<comment type="caution">
    <text evidence="3">The sequence shown here is derived from an EMBL/GenBank/DDBJ whole genome shotgun (WGS) entry which is preliminary data.</text>
</comment>
<feature type="domain" description="G protein gamma" evidence="2">
    <location>
        <begin position="37"/>
        <end position="111"/>
    </location>
</feature>
<accession>A0AAP0CE29</accession>
<dbReference type="EMBL" id="JBCNJP010000025">
    <property type="protein sequence ID" value="KAK9054760.1"/>
    <property type="molecule type" value="Genomic_DNA"/>
</dbReference>
<dbReference type="Pfam" id="PF00631">
    <property type="entry name" value="G-gamma"/>
    <property type="match status" value="1"/>
</dbReference>
<dbReference type="InterPro" id="IPR055305">
    <property type="entry name" value="GG3-like"/>
</dbReference>
<keyword evidence="4" id="KW-1185">Reference proteome</keyword>
<proteinExistence type="predicted"/>
<evidence type="ECO:0000313" key="3">
    <source>
        <dbReference type="EMBL" id="KAK9054760.1"/>
    </source>
</evidence>
<dbReference type="PANTHER" id="PTHR32378">
    <property type="entry name" value="GUANINE NUCLEOTIDE-BINDING PROTEIN SUBUNIT GAMMA 3"/>
    <property type="match status" value="1"/>
</dbReference>
<reference evidence="3 4" key="1">
    <citation type="submission" date="2024-04" db="EMBL/GenBank/DDBJ databases">
        <title>The reference genome of an endangered Asteraceae, Deinandra increscens subsp. villosa, native to the Central Coast of California.</title>
        <authorList>
            <person name="Guilliams M."/>
            <person name="Hasenstab-Lehman K."/>
            <person name="Meyer R."/>
            <person name="Mcevoy S."/>
        </authorList>
    </citation>
    <scope>NUCLEOTIDE SEQUENCE [LARGE SCALE GENOMIC DNA]</scope>
    <source>
        <tissue evidence="3">Leaf</tissue>
    </source>
</reference>
<dbReference type="InterPro" id="IPR015898">
    <property type="entry name" value="G-protein_gamma-like_dom"/>
</dbReference>
<organism evidence="3 4">
    <name type="scientific">Deinandra increscens subsp. villosa</name>
    <dbReference type="NCBI Taxonomy" id="3103831"/>
    <lineage>
        <taxon>Eukaryota</taxon>
        <taxon>Viridiplantae</taxon>
        <taxon>Streptophyta</taxon>
        <taxon>Embryophyta</taxon>
        <taxon>Tracheophyta</taxon>
        <taxon>Spermatophyta</taxon>
        <taxon>Magnoliopsida</taxon>
        <taxon>eudicotyledons</taxon>
        <taxon>Gunneridae</taxon>
        <taxon>Pentapetalae</taxon>
        <taxon>asterids</taxon>
        <taxon>campanulids</taxon>
        <taxon>Asterales</taxon>
        <taxon>Asteraceae</taxon>
        <taxon>Asteroideae</taxon>
        <taxon>Heliantheae alliance</taxon>
        <taxon>Madieae</taxon>
        <taxon>Madiinae</taxon>
        <taxon>Deinandra</taxon>
    </lineage>
</organism>
<evidence type="ECO:0000256" key="1">
    <source>
        <dbReference type="SAM" id="MobiDB-lite"/>
    </source>
</evidence>
<sequence length="169" mass="18752">MGGTSNDSSASSSMSPPLTVSSPSTLVYLDLYGKRRQLAKLQVLHREIGLLQDEINSLAELELASRCCKELEDYVEATPDPLIAINQIRGRSRKNRWRKIGWMLRCCCCCSKEVRCSFCPRAKDCCCWGGQPKTCSSRCCKCPKISCGCSCSPKCLKISACCWNPCPCF</sequence>
<dbReference type="GO" id="GO:0007186">
    <property type="term" value="P:G protein-coupled receptor signaling pathway"/>
    <property type="evidence" value="ECO:0007669"/>
    <property type="project" value="InterPro"/>
</dbReference>
<evidence type="ECO:0000313" key="4">
    <source>
        <dbReference type="Proteomes" id="UP001408789"/>
    </source>
</evidence>
<evidence type="ECO:0000259" key="2">
    <source>
        <dbReference type="SMART" id="SM01224"/>
    </source>
</evidence>